<evidence type="ECO:0000313" key="3">
    <source>
        <dbReference type="EMBL" id="SHI41741.1"/>
    </source>
</evidence>
<feature type="domain" description="Glycosyltransferase 2-like" evidence="2">
    <location>
        <begin position="3"/>
        <end position="127"/>
    </location>
</feature>
<feature type="repeat" description="TPR" evidence="1">
    <location>
        <begin position="273"/>
        <end position="306"/>
    </location>
</feature>
<dbReference type="Gene3D" id="3.90.550.10">
    <property type="entry name" value="Spore Coat Polysaccharide Biosynthesis Protein SpsA, Chain A"/>
    <property type="match status" value="1"/>
</dbReference>
<dbReference type="PANTHER" id="PTHR22916">
    <property type="entry name" value="GLYCOSYLTRANSFERASE"/>
    <property type="match status" value="1"/>
</dbReference>
<sequence>MVSIIIPVYNGEKFIAKAVKSAINQTYRDIEIIVIDDGSTDNTKEIVKQYDVKYIYQNNSGPSIARNNGIKISKGEYIAFLDADDIYMTNKIERQIQEFEKDNELGIVYNAVRIIDENDNLGNVLSAELVLDNKDDFYAYSLFRQIIPCPPSIMVKKSCFKKVLYPSNLINAEDYFFTLEMAKRFKFKYIDEILYLYRRHDMNLTNKHLLQVETEIDIVKSIGKKEIKEIINKSNFSKKEKDILYIKVLMKIRDYIEAEEFLENIISNKNSDANALFYLGNCKYKLNKFEEAKNSFKNALNIDENLAEVHNNLGCVYKLLNVHDLAIDHLKKALSIRPKYMDAAFNIESINDNNVKVTERELRKTLTNYRLK</sequence>
<dbReference type="InterPro" id="IPR011990">
    <property type="entry name" value="TPR-like_helical_dom_sf"/>
</dbReference>
<keyword evidence="4" id="KW-1185">Reference proteome</keyword>
<dbReference type="PANTHER" id="PTHR22916:SF3">
    <property type="entry name" value="UDP-GLCNAC:BETAGAL BETA-1,3-N-ACETYLGLUCOSAMINYLTRANSFERASE-LIKE PROTEIN 1"/>
    <property type="match status" value="1"/>
</dbReference>
<dbReference type="SUPFAM" id="SSF53448">
    <property type="entry name" value="Nucleotide-diphospho-sugar transferases"/>
    <property type="match status" value="1"/>
</dbReference>
<dbReference type="STRING" id="1121302.SAMN02745163_00215"/>
<dbReference type="EMBL" id="FQZB01000003">
    <property type="protein sequence ID" value="SHI41741.1"/>
    <property type="molecule type" value="Genomic_DNA"/>
</dbReference>
<name>A0A1M6AZ82_9CLOT</name>
<protein>
    <submittedName>
        <fullName evidence="3">TPR repeat-containing protein</fullName>
    </submittedName>
</protein>
<evidence type="ECO:0000259" key="2">
    <source>
        <dbReference type="Pfam" id="PF00535"/>
    </source>
</evidence>
<evidence type="ECO:0000313" key="4">
    <source>
        <dbReference type="Proteomes" id="UP000184310"/>
    </source>
</evidence>
<dbReference type="InterPro" id="IPR029044">
    <property type="entry name" value="Nucleotide-diphossugar_trans"/>
</dbReference>
<keyword evidence="1" id="KW-0802">TPR repeat</keyword>
<dbReference type="RefSeq" id="WP_072984415.1">
    <property type="nucleotide sequence ID" value="NZ_FQZB01000003.1"/>
</dbReference>
<dbReference type="PROSITE" id="PS50005">
    <property type="entry name" value="TPR"/>
    <property type="match status" value="2"/>
</dbReference>
<dbReference type="OrthoDB" id="9785185at2"/>
<dbReference type="AlphaFoldDB" id="A0A1M6AZ82"/>
<dbReference type="GO" id="GO:0016758">
    <property type="term" value="F:hexosyltransferase activity"/>
    <property type="evidence" value="ECO:0007669"/>
    <property type="project" value="UniProtKB-ARBA"/>
</dbReference>
<feature type="repeat" description="TPR" evidence="1">
    <location>
        <begin position="307"/>
        <end position="340"/>
    </location>
</feature>
<dbReference type="Pfam" id="PF00535">
    <property type="entry name" value="Glycos_transf_2"/>
    <property type="match status" value="1"/>
</dbReference>
<proteinExistence type="predicted"/>
<dbReference type="InterPro" id="IPR019734">
    <property type="entry name" value="TPR_rpt"/>
</dbReference>
<dbReference type="SUPFAM" id="SSF48452">
    <property type="entry name" value="TPR-like"/>
    <property type="match status" value="1"/>
</dbReference>
<organism evidence="3 4">
    <name type="scientific">Clostridium cavendishii DSM 21758</name>
    <dbReference type="NCBI Taxonomy" id="1121302"/>
    <lineage>
        <taxon>Bacteria</taxon>
        <taxon>Bacillati</taxon>
        <taxon>Bacillota</taxon>
        <taxon>Clostridia</taxon>
        <taxon>Eubacteriales</taxon>
        <taxon>Clostridiaceae</taxon>
        <taxon>Clostridium</taxon>
    </lineage>
</organism>
<dbReference type="Pfam" id="PF13414">
    <property type="entry name" value="TPR_11"/>
    <property type="match status" value="1"/>
</dbReference>
<evidence type="ECO:0000256" key="1">
    <source>
        <dbReference type="PROSITE-ProRule" id="PRU00339"/>
    </source>
</evidence>
<accession>A0A1M6AZ82</accession>
<dbReference type="InterPro" id="IPR001173">
    <property type="entry name" value="Glyco_trans_2-like"/>
</dbReference>
<dbReference type="SMART" id="SM00028">
    <property type="entry name" value="TPR"/>
    <property type="match status" value="2"/>
</dbReference>
<dbReference type="Gene3D" id="1.25.40.10">
    <property type="entry name" value="Tetratricopeptide repeat domain"/>
    <property type="match status" value="1"/>
</dbReference>
<dbReference type="Proteomes" id="UP000184310">
    <property type="component" value="Unassembled WGS sequence"/>
</dbReference>
<reference evidence="3 4" key="1">
    <citation type="submission" date="2016-11" db="EMBL/GenBank/DDBJ databases">
        <authorList>
            <person name="Jaros S."/>
            <person name="Januszkiewicz K."/>
            <person name="Wedrychowicz H."/>
        </authorList>
    </citation>
    <scope>NUCLEOTIDE SEQUENCE [LARGE SCALE GENOMIC DNA]</scope>
    <source>
        <strain evidence="3 4">DSM 21758</strain>
    </source>
</reference>
<gene>
    <name evidence="3" type="ORF">SAMN02745163_00215</name>
</gene>